<accession>A0A0F9VWB5</accession>
<dbReference type="AlphaFoldDB" id="A0A0F9VWB5"/>
<evidence type="ECO:0000313" key="1">
    <source>
        <dbReference type="EMBL" id="KKO08395.1"/>
    </source>
</evidence>
<gene>
    <name evidence="1" type="ORF">LCGC14_0043330</name>
</gene>
<comment type="caution">
    <text evidence="1">The sequence shown here is derived from an EMBL/GenBank/DDBJ whole genome shotgun (WGS) entry which is preliminary data.</text>
</comment>
<reference evidence="1" key="1">
    <citation type="journal article" date="2015" name="Nature">
        <title>Complex archaea that bridge the gap between prokaryotes and eukaryotes.</title>
        <authorList>
            <person name="Spang A."/>
            <person name="Saw J.H."/>
            <person name="Jorgensen S.L."/>
            <person name="Zaremba-Niedzwiedzka K."/>
            <person name="Martijn J."/>
            <person name="Lind A.E."/>
            <person name="van Eijk R."/>
            <person name="Schleper C."/>
            <person name="Guy L."/>
            <person name="Ettema T.J."/>
        </authorList>
    </citation>
    <scope>NUCLEOTIDE SEQUENCE</scope>
</reference>
<dbReference type="EMBL" id="LAZR01000009">
    <property type="protein sequence ID" value="KKO08395.1"/>
    <property type="molecule type" value="Genomic_DNA"/>
</dbReference>
<name>A0A0F9VWB5_9ZZZZ</name>
<protein>
    <submittedName>
        <fullName evidence="1">Uncharacterized protein</fullName>
    </submittedName>
</protein>
<organism evidence="1">
    <name type="scientific">marine sediment metagenome</name>
    <dbReference type="NCBI Taxonomy" id="412755"/>
    <lineage>
        <taxon>unclassified sequences</taxon>
        <taxon>metagenomes</taxon>
        <taxon>ecological metagenomes</taxon>
    </lineage>
</organism>
<sequence>MNLSFDPHKALLRISEIFALAPDELVNAAERASGGNFPHEQVARLHEEPSFENLEVAHHAVSAFLRQGEEGLGPIQDHMMTDLNQILQLVEAWVPFRAKLMTEYQRDEMGNTKAIPHFYPKGQGERFHSLGNAAYVGGVDVSVFDKPLQAVSVYPATEALEAFEKKTPMPASSGSVSSYKVAILDGEVQIPPLWPGDLLHALEAEAEAEAEAEMDMAP</sequence>
<proteinExistence type="predicted"/>